<name>A0AAE1AZ52_9GAST</name>
<dbReference type="GO" id="GO:0004519">
    <property type="term" value="F:endonuclease activity"/>
    <property type="evidence" value="ECO:0007669"/>
    <property type="project" value="UniProtKB-KW"/>
</dbReference>
<keyword evidence="2" id="KW-0548">Nucleotidyltransferase</keyword>
<dbReference type="Gene3D" id="3.30.70.270">
    <property type="match status" value="2"/>
</dbReference>
<organism evidence="10 11">
    <name type="scientific">Elysia crispata</name>
    <name type="common">lettuce slug</name>
    <dbReference type="NCBI Taxonomy" id="231223"/>
    <lineage>
        <taxon>Eukaryota</taxon>
        <taxon>Metazoa</taxon>
        <taxon>Spiralia</taxon>
        <taxon>Lophotrochozoa</taxon>
        <taxon>Mollusca</taxon>
        <taxon>Gastropoda</taxon>
        <taxon>Heterobranchia</taxon>
        <taxon>Euthyneura</taxon>
        <taxon>Panpulmonata</taxon>
        <taxon>Sacoglossa</taxon>
        <taxon>Placobranchoidea</taxon>
        <taxon>Plakobranchidae</taxon>
        <taxon>Elysia</taxon>
    </lineage>
</organism>
<keyword evidence="3" id="KW-0540">Nuclease</keyword>
<dbReference type="GO" id="GO:0016787">
    <property type="term" value="F:hydrolase activity"/>
    <property type="evidence" value="ECO:0007669"/>
    <property type="project" value="UniProtKB-KW"/>
</dbReference>
<dbReference type="InterPro" id="IPR043128">
    <property type="entry name" value="Rev_trsase/Diguanyl_cyclase"/>
</dbReference>
<dbReference type="PROSITE" id="PS50878">
    <property type="entry name" value="RT_POL"/>
    <property type="match status" value="1"/>
</dbReference>
<evidence type="ECO:0000256" key="4">
    <source>
        <dbReference type="ARBA" id="ARBA00022759"/>
    </source>
</evidence>
<sequence>MDQLTHDLPGVAVYIDDCLVSGTEADSHLQNLRRLLQRLEENGLRCRMEKCEFGKSFVEYLGHTLSREGIAKGSKVDAITKIPAPTNIPELRAFLGQIQFYGKFLPNLATVLEPLYNQEKTLVGSGVQNSKLHFNRYSQIHKEALAIIFALTKFHQFLYARKFILVTDHKPLLNIFSPHKATPALAANRLARWAVTLSQYDYSIDYRQSSKHGNADSLSRLPSGPDTAFDEREGDADMDSVCTVRIISTQIRSTDPGVVARESSKDAVISTVMRHCREGWPPCHPPNESGGTYSVHSFRQVQDALSCEAGCLFYGARLVIPTSQQHQVLHILHQGHFGMQRMKQLARTAVYWPGIDSQIMDLCRTCPTCAEHQGNPPKAPVHPWMLPEKP</sequence>
<evidence type="ECO:0000256" key="5">
    <source>
        <dbReference type="ARBA" id="ARBA00022801"/>
    </source>
</evidence>
<dbReference type="GO" id="GO:0003964">
    <property type="term" value="F:RNA-directed DNA polymerase activity"/>
    <property type="evidence" value="ECO:0007669"/>
    <property type="project" value="UniProtKB-KW"/>
</dbReference>
<evidence type="ECO:0000259" key="9">
    <source>
        <dbReference type="PROSITE" id="PS50878"/>
    </source>
</evidence>
<dbReference type="Proteomes" id="UP001283361">
    <property type="component" value="Unassembled WGS sequence"/>
</dbReference>
<dbReference type="InterPro" id="IPR000477">
    <property type="entry name" value="RT_dom"/>
</dbReference>
<evidence type="ECO:0000256" key="8">
    <source>
        <dbReference type="SAM" id="MobiDB-lite"/>
    </source>
</evidence>
<evidence type="ECO:0000256" key="2">
    <source>
        <dbReference type="ARBA" id="ARBA00022695"/>
    </source>
</evidence>
<keyword evidence="7" id="KW-0175">Coiled coil</keyword>
<keyword evidence="1" id="KW-0808">Transferase</keyword>
<keyword evidence="5" id="KW-0378">Hydrolase</keyword>
<dbReference type="InterPro" id="IPR050951">
    <property type="entry name" value="Retrovirus_Pol_polyprotein"/>
</dbReference>
<feature type="region of interest" description="Disordered" evidence="8">
    <location>
        <begin position="209"/>
        <end position="234"/>
    </location>
</feature>
<evidence type="ECO:0000313" key="10">
    <source>
        <dbReference type="EMBL" id="KAK3796324.1"/>
    </source>
</evidence>
<keyword evidence="6" id="KW-0695">RNA-directed DNA polymerase</keyword>
<evidence type="ECO:0000256" key="6">
    <source>
        <dbReference type="ARBA" id="ARBA00022918"/>
    </source>
</evidence>
<dbReference type="AlphaFoldDB" id="A0AAE1AZ52"/>
<accession>A0AAE1AZ52</accession>
<dbReference type="InterPro" id="IPR043502">
    <property type="entry name" value="DNA/RNA_pol_sf"/>
</dbReference>
<dbReference type="CDD" id="cd09274">
    <property type="entry name" value="RNase_HI_RT_Ty3"/>
    <property type="match status" value="1"/>
</dbReference>
<dbReference type="InterPro" id="IPR041373">
    <property type="entry name" value="RT_RNaseH"/>
</dbReference>
<protein>
    <recommendedName>
        <fullName evidence="9">Reverse transcriptase domain-containing protein</fullName>
    </recommendedName>
</protein>
<dbReference type="Gene3D" id="1.10.340.70">
    <property type="match status" value="1"/>
</dbReference>
<feature type="domain" description="Reverse transcriptase" evidence="9">
    <location>
        <begin position="1"/>
        <end position="65"/>
    </location>
</feature>
<keyword evidence="4" id="KW-0255">Endonuclease</keyword>
<dbReference type="SUPFAM" id="SSF56672">
    <property type="entry name" value="DNA/RNA polymerases"/>
    <property type="match status" value="1"/>
</dbReference>
<reference evidence="10" key="1">
    <citation type="journal article" date="2023" name="G3 (Bethesda)">
        <title>A reference genome for the long-term kleptoplast-retaining sea slug Elysia crispata morphotype clarki.</title>
        <authorList>
            <person name="Eastman K.E."/>
            <person name="Pendleton A.L."/>
            <person name="Shaikh M.A."/>
            <person name="Suttiyut T."/>
            <person name="Ogas R."/>
            <person name="Tomko P."/>
            <person name="Gavelis G."/>
            <person name="Widhalm J.R."/>
            <person name="Wisecaver J.H."/>
        </authorList>
    </citation>
    <scope>NUCLEOTIDE SEQUENCE</scope>
    <source>
        <strain evidence="10">ECLA1</strain>
    </source>
</reference>
<dbReference type="Pfam" id="PF17917">
    <property type="entry name" value="RT_RNaseH"/>
    <property type="match status" value="1"/>
</dbReference>
<proteinExistence type="predicted"/>
<evidence type="ECO:0000256" key="1">
    <source>
        <dbReference type="ARBA" id="ARBA00022679"/>
    </source>
</evidence>
<gene>
    <name evidence="10" type="ORF">RRG08_021347</name>
</gene>
<comment type="caution">
    <text evidence="10">The sequence shown here is derived from an EMBL/GenBank/DDBJ whole genome shotgun (WGS) entry which is preliminary data.</text>
</comment>
<dbReference type="Pfam" id="PF00078">
    <property type="entry name" value="RVT_1"/>
    <property type="match status" value="1"/>
</dbReference>
<dbReference type="PANTHER" id="PTHR37984">
    <property type="entry name" value="PROTEIN CBG26694"/>
    <property type="match status" value="1"/>
</dbReference>
<feature type="coiled-coil region" evidence="7">
    <location>
        <begin position="22"/>
        <end position="49"/>
    </location>
</feature>
<dbReference type="FunFam" id="1.10.340.70:FF:000003">
    <property type="entry name" value="Protein CBG25708"/>
    <property type="match status" value="1"/>
</dbReference>
<dbReference type="PANTHER" id="PTHR37984:SF5">
    <property type="entry name" value="PROTEIN NYNRIN-LIKE"/>
    <property type="match status" value="1"/>
</dbReference>
<keyword evidence="11" id="KW-1185">Reference proteome</keyword>
<evidence type="ECO:0000256" key="7">
    <source>
        <dbReference type="SAM" id="Coils"/>
    </source>
</evidence>
<dbReference type="Pfam" id="PF17921">
    <property type="entry name" value="Integrase_H2C2"/>
    <property type="match status" value="1"/>
</dbReference>
<evidence type="ECO:0000256" key="3">
    <source>
        <dbReference type="ARBA" id="ARBA00022722"/>
    </source>
</evidence>
<dbReference type="InterPro" id="IPR041588">
    <property type="entry name" value="Integrase_H2C2"/>
</dbReference>
<evidence type="ECO:0000313" key="11">
    <source>
        <dbReference type="Proteomes" id="UP001283361"/>
    </source>
</evidence>
<dbReference type="EMBL" id="JAWDGP010000891">
    <property type="protein sequence ID" value="KAK3796324.1"/>
    <property type="molecule type" value="Genomic_DNA"/>
</dbReference>